<gene>
    <name evidence="2" type="ORF">S03H2_20679</name>
</gene>
<dbReference type="PANTHER" id="PTHR47453:SF1">
    <property type="entry name" value="PHOSPHOGLUCAN, WATER DIKINASE, CHLOROPLASTIC"/>
    <property type="match status" value="1"/>
</dbReference>
<dbReference type="AlphaFoldDB" id="X1H195"/>
<feature type="domain" description="Pyruvate phosphate dikinase AMP/ATP-binding" evidence="1">
    <location>
        <begin position="106"/>
        <end position="255"/>
    </location>
</feature>
<organism evidence="2">
    <name type="scientific">marine sediment metagenome</name>
    <dbReference type="NCBI Taxonomy" id="412755"/>
    <lineage>
        <taxon>unclassified sequences</taxon>
        <taxon>metagenomes</taxon>
        <taxon>ecological metagenomes</taxon>
    </lineage>
</organism>
<sequence>MPRVAGVITETRQTPLSHVNLRAIQDKVPNAFIKDARQLKDISSLIGKPVFYEVTSQGYRIRLASAAEIDKHFASLRPVKAQYPKRDLSSKKISALDELQFTDASRFGAKSANLAAMKKFKLEKGVLPSGFVMPFFFYDEFMKHNGLYKVFDQMVKLDQFHTDAEFRAKSLTEFQNRIRSSEMPQWMMEQISSLQKEFPAGTPIRCRSSTNNEDLDGFSGAGLYDSFTHNPSEGHLGKSVKQVFASLWNFRAYEERAF</sequence>
<dbReference type="InterPro" id="IPR013815">
    <property type="entry name" value="ATP_grasp_subdomain_1"/>
</dbReference>
<dbReference type="EMBL" id="BARU01010924">
    <property type="protein sequence ID" value="GAH39013.1"/>
    <property type="molecule type" value="Genomic_DNA"/>
</dbReference>
<protein>
    <recommendedName>
        <fullName evidence="1">Pyruvate phosphate dikinase AMP/ATP-binding domain-containing protein</fullName>
    </recommendedName>
</protein>
<evidence type="ECO:0000259" key="1">
    <source>
        <dbReference type="Pfam" id="PF01326"/>
    </source>
</evidence>
<dbReference type="PANTHER" id="PTHR47453">
    <property type="entry name" value="PHOSPHOGLUCAN, WATER DIKINASE, CHLOROPLASTIC"/>
    <property type="match status" value="1"/>
</dbReference>
<comment type="caution">
    <text evidence="2">The sequence shown here is derived from an EMBL/GenBank/DDBJ whole genome shotgun (WGS) entry which is preliminary data.</text>
</comment>
<dbReference type="Pfam" id="PF01326">
    <property type="entry name" value="PPDK_N"/>
    <property type="match status" value="1"/>
</dbReference>
<dbReference type="Gene3D" id="3.30.1490.20">
    <property type="entry name" value="ATP-grasp fold, A domain"/>
    <property type="match status" value="1"/>
</dbReference>
<dbReference type="GO" id="GO:0016301">
    <property type="term" value="F:kinase activity"/>
    <property type="evidence" value="ECO:0007669"/>
    <property type="project" value="InterPro"/>
</dbReference>
<dbReference type="InterPro" id="IPR002192">
    <property type="entry name" value="PPDK_AMP/ATP-bd"/>
</dbReference>
<accession>X1H195</accession>
<dbReference type="SUPFAM" id="SSF56059">
    <property type="entry name" value="Glutathione synthetase ATP-binding domain-like"/>
    <property type="match status" value="1"/>
</dbReference>
<proteinExistence type="predicted"/>
<evidence type="ECO:0000313" key="2">
    <source>
        <dbReference type="EMBL" id="GAH39013.1"/>
    </source>
</evidence>
<dbReference type="GO" id="GO:0005524">
    <property type="term" value="F:ATP binding"/>
    <property type="evidence" value="ECO:0007669"/>
    <property type="project" value="InterPro"/>
</dbReference>
<name>X1H195_9ZZZZ</name>
<feature type="non-terminal residue" evidence="2">
    <location>
        <position position="258"/>
    </location>
</feature>
<reference evidence="2" key="1">
    <citation type="journal article" date="2014" name="Front. Microbiol.">
        <title>High frequency of phylogenetically diverse reductive dehalogenase-homologous genes in deep subseafloor sedimentary metagenomes.</title>
        <authorList>
            <person name="Kawai M."/>
            <person name="Futagami T."/>
            <person name="Toyoda A."/>
            <person name="Takaki Y."/>
            <person name="Nishi S."/>
            <person name="Hori S."/>
            <person name="Arai W."/>
            <person name="Tsubouchi T."/>
            <person name="Morono Y."/>
            <person name="Uchiyama I."/>
            <person name="Ito T."/>
            <person name="Fujiyama A."/>
            <person name="Inagaki F."/>
            <person name="Takami H."/>
        </authorList>
    </citation>
    <scope>NUCLEOTIDE SEQUENCE</scope>
    <source>
        <strain evidence="2">Expedition CK06-06</strain>
    </source>
</reference>